<dbReference type="SUPFAM" id="SSF52172">
    <property type="entry name" value="CheY-like"/>
    <property type="match status" value="1"/>
</dbReference>
<dbReference type="InterPro" id="IPR001867">
    <property type="entry name" value="OmpR/PhoB-type_DNA-bd"/>
</dbReference>
<dbReference type="Pfam" id="PF00486">
    <property type="entry name" value="Trans_reg_C"/>
    <property type="match status" value="1"/>
</dbReference>
<protein>
    <submittedName>
        <fullName evidence="10">Response regulator transcription factor</fullName>
    </submittedName>
</protein>
<evidence type="ECO:0000256" key="5">
    <source>
        <dbReference type="ARBA" id="ARBA00023163"/>
    </source>
</evidence>
<dbReference type="Pfam" id="PF00072">
    <property type="entry name" value="Response_reg"/>
    <property type="match status" value="1"/>
</dbReference>
<feature type="domain" description="OmpR/PhoB-type" evidence="9">
    <location>
        <begin position="145"/>
        <end position="239"/>
    </location>
</feature>
<dbReference type="AlphaFoldDB" id="A0A4V1GDN0"/>
<dbReference type="Gene3D" id="1.10.10.10">
    <property type="entry name" value="Winged helix-like DNA-binding domain superfamily/Winged helix DNA-binding domain"/>
    <property type="match status" value="1"/>
</dbReference>
<evidence type="ECO:0000256" key="2">
    <source>
        <dbReference type="ARBA" id="ARBA00023012"/>
    </source>
</evidence>
<keyword evidence="5" id="KW-0804">Transcription</keyword>
<dbReference type="Proteomes" id="UP000310639">
    <property type="component" value="Chromosome"/>
</dbReference>
<dbReference type="InterPro" id="IPR036388">
    <property type="entry name" value="WH-like_DNA-bd_sf"/>
</dbReference>
<dbReference type="FunFam" id="3.40.50.2300:FF:000001">
    <property type="entry name" value="DNA-binding response regulator PhoB"/>
    <property type="match status" value="1"/>
</dbReference>
<dbReference type="SMART" id="SM00862">
    <property type="entry name" value="Trans_reg_C"/>
    <property type="match status" value="1"/>
</dbReference>
<dbReference type="GO" id="GO:0000976">
    <property type="term" value="F:transcription cis-regulatory region binding"/>
    <property type="evidence" value="ECO:0007669"/>
    <property type="project" value="TreeGrafter"/>
</dbReference>
<organism evidence="10 11">
    <name type="scientific">Candidatus Nanosynbacter featherlites</name>
    <dbReference type="NCBI Taxonomy" id="2572088"/>
    <lineage>
        <taxon>Bacteria</taxon>
        <taxon>Candidatus Saccharimonadota</taxon>
        <taxon>Candidatus Saccharimonadia</taxon>
        <taxon>Candidatus Nanosynbacterales</taxon>
        <taxon>Candidatus Nanosynbacteraceae</taxon>
        <taxon>Candidatus Nanosynbacter</taxon>
    </lineage>
</organism>
<evidence type="ECO:0000256" key="3">
    <source>
        <dbReference type="ARBA" id="ARBA00023015"/>
    </source>
</evidence>
<reference evidence="10 11" key="1">
    <citation type="submission" date="2019-04" db="EMBL/GenBank/DDBJ databases">
        <title>Saccharibacteria TM7 genomes.</title>
        <authorList>
            <person name="Bor B."/>
            <person name="He X."/>
            <person name="Chen T."/>
            <person name="Dewhirst F.E."/>
        </authorList>
    </citation>
    <scope>NUCLEOTIDE SEQUENCE [LARGE SCALE GENOMIC DNA]</scope>
    <source>
        <strain evidence="10 11">BB001</strain>
    </source>
</reference>
<feature type="DNA-binding region" description="OmpR/PhoB-type" evidence="7">
    <location>
        <begin position="145"/>
        <end position="239"/>
    </location>
</feature>
<sequence length="240" mass="27403">MARGQGRETIQKRAVRHVRTGVRAVNILLVEDEPAVRTGTEQFLRQRGFTVVTATSGEEALDKFAGVDVIVLDIMLPGMSGIEVLHQVRQTSDMPVLMLTALHDEPTQVASFDELADDYMSKPFSLVILEKRIKALLRRQQPVKKTLWQRGLASVDFAAYQGFYNDTDAHLKPKEVQLLKLLVDNPNMVWSRQAIIDKLWRDDEVPFDRVIDVYIKNLRKKLHLDCIITVKGVGYRYEES</sequence>
<feature type="modified residue" description="4-aspartylphosphate" evidence="6">
    <location>
        <position position="73"/>
    </location>
</feature>
<keyword evidence="1 6" id="KW-0597">Phosphoprotein</keyword>
<dbReference type="GO" id="GO:0006355">
    <property type="term" value="P:regulation of DNA-templated transcription"/>
    <property type="evidence" value="ECO:0007669"/>
    <property type="project" value="InterPro"/>
</dbReference>
<dbReference type="PROSITE" id="PS51755">
    <property type="entry name" value="OMPR_PHOB"/>
    <property type="match status" value="1"/>
</dbReference>
<dbReference type="GO" id="GO:0005829">
    <property type="term" value="C:cytosol"/>
    <property type="evidence" value="ECO:0007669"/>
    <property type="project" value="TreeGrafter"/>
</dbReference>
<dbReference type="InterPro" id="IPR001789">
    <property type="entry name" value="Sig_transdc_resp-reg_receiver"/>
</dbReference>
<evidence type="ECO:0000313" key="10">
    <source>
        <dbReference type="EMBL" id="QCT42356.1"/>
    </source>
</evidence>
<evidence type="ECO:0000256" key="6">
    <source>
        <dbReference type="PROSITE-ProRule" id="PRU00169"/>
    </source>
</evidence>
<dbReference type="OrthoDB" id="9790442at2"/>
<name>A0A4V1GDN0_9BACT</name>
<dbReference type="PANTHER" id="PTHR48111">
    <property type="entry name" value="REGULATOR OF RPOS"/>
    <property type="match status" value="1"/>
</dbReference>
<keyword evidence="4 7" id="KW-0238">DNA-binding</keyword>
<feature type="domain" description="Response regulatory" evidence="8">
    <location>
        <begin position="26"/>
        <end position="137"/>
    </location>
</feature>
<dbReference type="KEGG" id="nft:FBF37_02655"/>
<gene>
    <name evidence="10" type="ORF">FBF37_02655</name>
</gene>
<dbReference type="GO" id="GO:0032993">
    <property type="term" value="C:protein-DNA complex"/>
    <property type="evidence" value="ECO:0007669"/>
    <property type="project" value="TreeGrafter"/>
</dbReference>
<evidence type="ECO:0000256" key="7">
    <source>
        <dbReference type="PROSITE-ProRule" id="PRU01091"/>
    </source>
</evidence>
<evidence type="ECO:0000256" key="4">
    <source>
        <dbReference type="ARBA" id="ARBA00023125"/>
    </source>
</evidence>
<accession>A0A4V1GDN0</accession>
<dbReference type="PANTHER" id="PTHR48111:SF21">
    <property type="entry name" value="DNA-BINDING DUAL MASTER TRANSCRIPTIONAL REGULATOR RPAA"/>
    <property type="match status" value="1"/>
</dbReference>
<keyword evidence="2" id="KW-0902">Two-component regulatory system</keyword>
<dbReference type="Gene3D" id="3.40.50.2300">
    <property type="match status" value="1"/>
</dbReference>
<keyword evidence="3" id="KW-0805">Transcription regulation</keyword>
<dbReference type="CDD" id="cd17574">
    <property type="entry name" value="REC_OmpR"/>
    <property type="match status" value="1"/>
</dbReference>
<evidence type="ECO:0000259" key="8">
    <source>
        <dbReference type="PROSITE" id="PS50110"/>
    </source>
</evidence>
<dbReference type="CDD" id="cd00383">
    <property type="entry name" value="trans_reg_C"/>
    <property type="match status" value="1"/>
</dbReference>
<proteinExistence type="predicted"/>
<dbReference type="EMBL" id="CP040004">
    <property type="protein sequence ID" value="QCT42356.1"/>
    <property type="molecule type" value="Genomic_DNA"/>
</dbReference>
<dbReference type="InterPro" id="IPR039420">
    <property type="entry name" value="WalR-like"/>
</dbReference>
<keyword evidence="11" id="KW-1185">Reference proteome</keyword>
<dbReference type="PROSITE" id="PS50110">
    <property type="entry name" value="RESPONSE_REGULATORY"/>
    <property type="match status" value="1"/>
</dbReference>
<evidence type="ECO:0000313" key="11">
    <source>
        <dbReference type="Proteomes" id="UP000310639"/>
    </source>
</evidence>
<evidence type="ECO:0000256" key="1">
    <source>
        <dbReference type="ARBA" id="ARBA00022553"/>
    </source>
</evidence>
<evidence type="ECO:0000259" key="9">
    <source>
        <dbReference type="PROSITE" id="PS51755"/>
    </source>
</evidence>
<dbReference type="GO" id="GO:0000156">
    <property type="term" value="F:phosphorelay response regulator activity"/>
    <property type="evidence" value="ECO:0007669"/>
    <property type="project" value="TreeGrafter"/>
</dbReference>
<dbReference type="InterPro" id="IPR011006">
    <property type="entry name" value="CheY-like_superfamily"/>
</dbReference>
<dbReference type="SMART" id="SM00448">
    <property type="entry name" value="REC"/>
    <property type="match status" value="1"/>
</dbReference>